<organism evidence="2 3">
    <name type="scientific">Glaciihabitans arcticus</name>
    <dbReference type="NCBI Taxonomy" id="2668039"/>
    <lineage>
        <taxon>Bacteria</taxon>
        <taxon>Bacillati</taxon>
        <taxon>Actinomycetota</taxon>
        <taxon>Actinomycetes</taxon>
        <taxon>Micrococcales</taxon>
        <taxon>Microbacteriaceae</taxon>
        <taxon>Glaciihabitans</taxon>
    </lineage>
</organism>
<feature type="signal peptide" evidence="1">
    <location>
        <begin position="1"/>
        <end position="22"/>
    </location>
</feature>
<dbReference type="RefSeq" id="WP_130980845.1">
    <property type="nucleotide sequence ID" value="NZ_SISG01000001.1"/>
</dbReference>
<comment type="caution">
    <text evidence="2">The sequence shown here is derived from an EMBL/GenBank/DDBJ whole genome shotgun (WGS) entry which is preliminary data.</text>
</comment>
<dbReference type="PROSITE" id="PS51257">
    <property type="entry name" value="PROKAR_LIPOPROTEIN"/>
    <property type="match status" value="1"/>
</dbReference>
<evidence type="ECO:0008006" key="4">
    <source>
        <dbReference type="Google" id="ProtNLM"/>
    </source>
</evidence>
<protein>
    <recommendedName>
        <fullName evidence="4">Lipoprotein</fullName>
    </recommendedName>
</protein>
<evidence type="ECO:0000313" key="3">
    <source>
        <dbReference type="Proteomes" id="UP000294194"/>
    </source>
</evidence>
<gene>
    <name evidence="2" type="ORF">EYE40_04595</name>
</gene>
<evidence type="ECO:0000313" key="2">
    <source>
        <dbReference type="EMBL" id="TBN56735.1"/>
    </source>
</evidence>
<name>A0A4Q9GQ56_9MICO</name>
<dbReference type="AlphaFoldDB" id="A0A4Q9GQ56"/>
<keyword evidence="1" id="KW-0732">Signal</keyword>
<evidence type="ECO:0000256" key="1">
    <source>
        <dbReference type="SAM" id="SignalP"/>
    </source>
</evidence>
<keyword evidence="3" id="KW-1185">Reference proteome</keyword>
<feature type="chain" id="PRO_5020833533" description="Lipoprotein" evidence="1">
    <location>
        <begin position="23"/>
        <end position="132"/>
    </location>
</feature>
<dbReference type="Proteomes" id="UP000294194">
    <property type="component" value="Unassembled WGS sequence"/>
</dbReference>
<accession>A0A4Q9GQ56</accession>
<reference evidence="3" key="1">
    <citation type="submission" date="2019-02" db="EMBL/GenBank/DDBJ databases">
        <title>Glaciihabitans arcticus sp. nov., a psychrotolerant bacterium isolated from polar soil.</title>
        <authorList>
            <person name="Dahal R.H."/>
        </authorList>
    </citation>
    <scope>NUCLEOTIDE SEQUENCE [LARGE SCALE GENOMIC DNA]</scope>
    <source>
        <strain evidence="3">RP-3-7</strain>
    </source>
</reference>
<sequence>MRRVVVVVILLLALTGCGPYAAAFTPSESMPSAADLAGTWTSDDGATITLTENGAFEVEGVPGSYLPSGDGAGAWAEPEQDPTPFPLIELRYDGGDIAELHHQNGSLLGRENVYFVQGVVDDADWLRLYREN</sequence>
<dbReference type="EMBL" id="SISG01000001">
    <property type="protein sequence ID" value="TBN56735.1"/>
    <property type="molecule type" value="Genomic_DNA"/>
</dbReference>
<proteinExistence type="predicted"/>